<dbReference type="InterPro" id="IPR023410">
    <property type="entry name" value="14-3-3_domain"/>
</dbReference>
<dbReference type="SUPFAM" id="SSF48445">
    <property type="entry name" value="14-3-3 protein"/>
    <property type="match status" value="1"/>
</dbReference>
<dbReference type="Pfam" id="PF00244">
    <property type="entry name" value="14-3-3"/>
    <property type="match status" value="1"/>
</dbReference>
<dbReference type="PRINTS" id="PR00305">
    <property type="entry name" value="1433ZETA"/>
</dbReference>
<dbReference type="PANTHER" id="PTHR18860">
    <property type="entry name" value="14-3-3 PROTEIN"/>
    <property type="match status" value="1"/>
</dbReference>
<feature type="domain" description="14-3-3" evidence="2">
    <location>
        <begin position="35"/>
        <end position="208"/>
    </location>
</feature>
<dbReference type="EMBL" id="HBKR01031926">
    <property type="protein sequence ID" value="CAE2328191.1"/>
    <property type="molecule type" value="Transcribed_RNA"/>
</dbReference>
<dbReference type="Gene3D" id="1.20.190.20">
    <property type="entry name" value="14-3-3 domain"/>
    <property type="match status" value="1"/>
</dbReference>
<reference evidence="3" key="1">
    <citation type="submission" date="2021-01" db="EMBL/GenBank/DDBJ databases">
        <authorList>
            <person name="Corre E."/>
            <person name="Pelletier E."/>
            <person name="Niang G."/>
            <person name="Scheremetjew M."/>
            <person name="Finn R."/>
            <person name="Kale V."/>
            <person name="Holt S."/>
            <person name="Cochrane G."/>
            <person name="Meng A."/>
            <person name="Brown T."/>
            <person name="Cohen L."/>
        </authorList>
    </citation>
    <scope>NUCLEOTIDE SEQUENCE</scope>
    <source>
        <strain evidence="3">SoJaBio B1-5/56/2</strain>
    </source>
</reference>
<sequence>MFESSPKLQLNIKPHSELFSLLMEVHGIQSAEEYLKQGVRRCRNAVRTCSRFEEVSGSRAKEFLKQEFIEHLKGEAMSLSDTAIEVLDNALSARESLELLTRVNLLRIKGDIHRYLFEITGERRDRDNALQAYNESLLLADISLRPTEVAYMNLVCSMTSLLKSDPKNHRLAGTCKHCFQTALSLLDPFDKDSYQQTTAFLQLIRTNLVGGYHS</sequence>
<dbReference type="InterPro" id="IPR036815">
    <property type="entry name" value="14-3-3_dom_sf"/>
</dbReference>
<proteinExistence type="inferred from homology"/>
<dbReference type="AlphaFoldDB" id="A0A7S4ULF8"/>
<comment type="similarity">
    <text evidence="1">Belongs to the 14-3-3 family.</text>
</comment>
<protein>
    <recommendedName>
        <fullName evidence="2">14-3-3 domain-containing protein</fullName>
    </recommendedName>
</protein>
<organism evidence="3">
    <name type="scientific">Paramoeba aestuarina</name>
    <dbReference type="NCBI Taxonomy" id="180227"/>
    <lineage>
        <taxon>Eukaryota</taxon>
        <taxon>Amoebozoa</taxon>
        <taxon>Discosea</taxon>
        <taxon>Flabellinia</taxon>
        <taxon>Dactylopodida</taxon>
        <taxon>Paramoebidae</taxon>
        <taxon>Paramoeba</taxon>
    </lineage>
</organism>
<accession>A0A7S4ULF8</accession>
<evidence type="ECO:0000313" key="3">
    <source>
        <dbReference type="EMBL" id="CAE2328191.1"/>
    </source>
</evidence>
<dbReference type="InterPro" id="IPR000308">
    <property type="entry name" value="14-3-3"/>
</dbReference>
<gene>
    <name evidence="3" type="ORF">NAES01612_LOCUS21006</name>
</gene>
<evidence type="ECO:0000256" key="1">
    <source>
        <dbReference type="ARBA" id="ARBA00006141"/>
    </source>
</evidence>
<evidence type="ECO:0000259" key="2">
    <source>
        <dbReference type="Pfam" id="PF00244"/>
    </source>
</evidence>
<name>A0A7S4ULF8_9EUKA</name>